<dbReference type="GO" id="GO:0050308">
    <property type="term" value="F:sugar-phosphatase activity"/>
    <property type="evidence" value="ECO:0007669"/>
    <property type="project" value="TreeGrafter"/>
</dbReference>
<dbReference type="STRING" id="139825.A0A401GCW2"/>
<name>A0A401GCW2_9APHY</name>
<dbReference type="AlphaFoldDB" id="A0A401GCW2"/>
<gene>
    <name evidence="1" type="ORF">SCP_0212280</name>
</gene>
<reference evidence="1 2" key="1">
    <citation type="journal article" date="2018" name="Sci. Rep.">
        <title>Genome sequence of the cauliflower mushroom Sparassis crispa (Hanabiratake) and its association with beneficial usage.</title>
        <authorList>
            <person name="Kiyama R."/>
            <person name="Furutani Y."/>
            <person name="Kawaguchi K."/>
            <person name="Nakanishi T."/>
        </authorList>
    </citation>
    <scope>NUCLEOTIDE SEQUENCE [LARGE SCALE GENOMIC DNA]</scope>
</reference>
<dbReference type="GeneID" id="38776943"/>
<dbReference type="SFLD" id="SFLDS00003">
    <property type="entry name" value="Haloacid_Dehalogenase"/>
    <property type="match status" value="1"/>
</dbReference>
<dbReference type="InParanoid" id="A0A401GCW2"/>
<organism evidence="1 2">
    <name type="scientific">Sparassis crispa</name>
    <dbReference type="NCBI Taxonomy" id="139825"/>
    <lineage>
        <taxon>Eukaryota</taxon>
        <taxon>Fungi</taxon>
        <taxon>Dikarya</taxon>
        <taxon>Basidiomycota</taxon>
        <taxon>Agaricomycotina</taxon>
        <taxon>Agaricomycetes</taxon>
        <taxon>Polyporales</taxon>
        <taxon>Sparassidaceae</taxon>
        <taxon>Sparassis</taxon>
    </lineage>
</organism>
<dbReference type="Proteomes" id="UP000287166">
    <property type="component" value="Unassembled WGS sequence"/>
</dbReference>
<dbReference type="Gene3D" id="1.10.150.240">
    <property type="entry name" value="Putative phosphatase, domain 2"/>
    <property type="match status" value="1"/>
</dbReference>
<dbReference type="SFLD" id="SFLDG01129">
    <property type="entry name" value="C1.5:_HAD__Beta-PGM__Phosphata"/>
    <property type="match status" value="1"/>
</dbReference>
<dbReference type="Pfam" id="PF00702">
    <property type="entry name" value="Hydrolase"/>
    <property type="match status" value="1"/>
</dbReference>
<accession>A0A401GCW2</accession>
<dbReference type="EMBL" id="BFAD01000002">
    <property type="protein sequence ID" value="GBE80026.1"/>
    <property type="molecule type" value="Genomic_DNA"/>
</dbReference>
<dbReference type="PANTHER" id="PTHR43481">
    <property type="entry name" value="FRUCTOSE-1-PHOSPHATE PHOSPHATASE"/>
    <property type="match status" value="1"/>
</dbReference>
<dbReference type="NCBIfam" id="TIGR01509">
    <property type="entry name" value="HAD-SF-IA-v3"/>
    <property type="match status" value="1"/>
</dbReference>
<dbReference type="InterPro" id="IPR036412">
    <property type="entry name" value="HAD-like_sf"/>
</dbReference>
<dbReference type="Gene3D" id="3.40.50.1000">
    <property type="entry name" value="HAD superfamily/HAD-like"/>
    <property type="match status" value="1"/>
</dbReference>
<dbReference type="RefSeq" id="XP_027610939.1">
    <property type="nucleotide sequence ID" value="XM_027755138.1"/>
</dbReference>
<proteinExistence type="predicted"/>
<keyword evidence="2" id="KW-1185">Reference proteome</keyword>
<dbReference type="OrthoDB" id="40579at2759"/>
<dbReference type="PANTHER" id="PTHR43481:SF4">
    <property type="entry name" value="GLYCEROL-1-PHOSPHATE PHOSPHOHYDROLASE 1-RELATED"/>
    <property type="match status" value="1"/>
</dbReference>
<dbReference type="InterPro" id="IPR023214">
    <property type="entry name" value="HAD_sf"/>
</dbReference>
<protein>
    <recommendedName>
        <fullName evidence="3">Phosphatase</fullName>
    </recommendedName>
</protein>
<evidence type="ECO:0000313" key="2">
    <source>
        <dbReference type="Proteomes" id="UP000287166"/>
    </source>
</evidence>
<sequence length="238" mass="25554">MPSTTLEFDAILFDMDGTLVDSTAGVVGAWSLFAESYPGINVHEILSSSHGVRTVDNLRIHCGVEDPEELQREAVRFEEAIVSTSSLNGRRGIVALPGAHEIIDDLLSVAKFPKPRWAICTSATRSYASAALNLAGFPLPDVLVAAEDVTKGKPEPDPYLLGAKRCGVPPERCLVIEDAPSGVRSGNAAGCKTLALLTTHSRKQVEDSQPDFIIKDLSSVNMRRTENGIEVEINIASD</sequence>
<dbReference type="InterPro" id="IPR051806">
    <property type="entry name" value="HAD-like_SPP"/>
</dbReference>
<dbReference type="InterPro" id="IPR006439">
    <property type="entry name" value="HAD-SF_hydro_IA"/>
</dbReference>
<evidence type="ECO:0000313" key="1">
    <source>
        <dbReference type="EMBL" id="GBE80026.1"/>
    </source>
</evidence>
<dbReference type="PRINTS" id="PR00413">
    <property type="entry name" value="HADHALOGNASE"/>
</dbReference>
<evidence type="ECO:0008006" key="3">
    <source>
        <dbReference type="Google" id="ProtNLM"/>
    </source>
</evidence>
<comment type="caution">
    <text evidence="1">The sequence shown here is derived from an EMBL/GenBank/DDBJ whole genome shotgun (WGS) entry which is preliminary data.</text>
</comment>
<dbReference type="SUPFAM" id="SSF56784">
    <property type="entry name" value="HAD-like"/>
    <property type="match status" value="1"/>
</dbReference>
<dbReference type="InterPro" id="IPR023198">
    <property type="entry name" value="PGP-like_dom2"/>
</dbReference>